<keyword evidence="3" id="KW-1185">Reference proteome</keyword>
<dbReference type="AlphaFoldDB" id="A0A9Q0UX07"/>
<dbReference type="OrthoDB" id="674685at2759"/>
<accession>A0A9Q0UX07</accession>
<evidence type="ECO:0000313" key="3">
    <source>
        <dbReference type="Proteomes" id="UP001151529"/>
    </source>
</evidence>
<dbReference type="Proteomes" id="UP001151529">
    <property type="component" value="Chromosome 5"/>
</dbReference>
<comment type="caution">
    <text evidence="2">The sequence shown here is derived from an EMBL/GenBank/DDBJ whole genome shotgun (WGS) entry which is preliminary data.</text>
</comment>
<reference evidence="2" key="2">
    <citation type="journal article" date="2023" name="Int. J. Mol. Sci.">
        <title>De Novo Assembly and Annotation of 11 Diverse Shrub Willow (Salix) Genomes Reveals Novel Gene Organization in Sex-Linked Regions.</title>
        <authorList>
            <person name="Hyden B."/>
            <person name="Feng K."/>
            <person name="Yates T.B."/>
            <person name="Jawdy S."/>
            <person name="Cereghino C."/>
            <person name="Smart L.B."/>
            <person name="Muchero W."/>
        </authorList>
    </citation>
    <scope>NUCLEOTIDE SEQUENCE [LARGE SCALE GENOMIC DNA]</scope>
    <source>
        <tissue evidence="2">Shoot tip</tissue>
    </source>
</reference>
<evidence type="ECO:0000313" key="2">
    <source>
        <dbReference type="EMBL" id="KAJ6737673.1"/>
    </source>
</evidence>
<protein>
    <submittedName>
        <fullName evidence="2">Uncharacterized protein</fullName>
    </submittedName>
</protein>
<organism evidence="2 3">
    <name type="scientific">Salix viminalis</name>
    <name type="common">Common osier</name>
    <name type="synonym">Basket willow</name>
    <dbReference type="NCBI Taxonomy" id="40686"/>
    <lineage>
        <taxon>Eukaryota</taxon>
        <taxon>Viridiplantae</taxon>
        <taxon>Streptophyta</taxon>
        <taxon>Embryophyta</taxon>
        <taxon>Tracheophyta</taxon>
        <taxon>Spermatophyta</taxon>
        <taxon>Magnoliopsida</taxon>
        <taxon>eudicotyledons</taxon>
        <taxon>Gunneridae</taxon>
        <taxon>Pentapetalae</taxon>
        <taxon>rosids</taxon>
        <taxon>fabids</taxon>
        <taxon>Malpighiales</taxon>
        <taxon>Salicaceae</taxon>
        <taxon>Saliceae</taxon>
        <taxon>Salix</taxon>
    </lineage>
</organism>
<feature type="region of interest" description="Disordered" evidence="1">
    <location>
        <begin position="42"/>
        <end position="62"/>
    </location>
</feature>
<evidence type="ECO:0000256" key="1">
    <source>
        <dbReference type="SAM" id="MobiDB-lite"/>
    </source>
</evidence>
<name>A0A9Q0UX07_SALVM</name>
<gene>
    <name evidence="2" type="ORF">OIU85_019704</name>
</gene>
<reference evidence="2" key="1">
    <citation type="submission" date="2022-11" db="EMBL/GenBank/DDBJ databases">
        <authorList>
            <person name="Hyden B.L."/>
            <person name="Feng K."/>
            <person name="Yates T."/>
            <person name="Jawdy S."/>
            <person name="Smart L.B."/>
            <person name="Muchero W."/>
        </authorList>
    </citation>
    <scope>NUCLEOTIDE SEQUENCE</scope>
    <source>
        <tissue evidence="2">Shoot tip</tissue>
    </source>
</reference>
<proteinExistence type="predicted"/>
<sequence length="130" mass="14054">MVALPITPRPRKKRVVKSESLLLSKKVGIFFSSVFSQEETTQGLLEGGGGAGGGKERNTPSTAEDDYLRVSFPFSSFFSKCASLDLFRGKINSGNGWNHKLLGGGGMSDTLTERKDSRSNFAQEFIKGTA</sequence>
<dbReference type="EMBL" id="JAPFFL010000003">
    <property type="protein sequence ID" value="KAJ6737673.1"/>
    <property type="molecule type" value="Genomic_DNA"/>
</dbReference>